<dbReference type="InterPro" id="IPR011646">
    <property type="entry name" value="KAP_P-loop"/>
</dbReference>
<organism evidence="2 3">
    <name type="scientific">Rhizobium soli</name>
    <dbReference type="NCBI Taxonomy" id="424798"/>
    <lineage>
        <taxon>Bacteria</taxon>
        <taxon>Pseudomonadati</taxon>
        <taxon>Pseudomonadota</taxon>
        <taxon>Alphaproteobacteria</taxon>
        <taxon>Hyphomicrobiales</taxon>
        <taxon>Rhizobiaceae</taxon>
        <taxon>Rhizobium/Agrobacterium group</taxon>
        <taxon>Rhizobium</taxon>
    </lineage>
</organism>
<dbReference type="AlphaFoldDB" id="A0A7X0JGP1"/>
<evidence type="ECO:0000259" key="1">
    <source>
        <dbReference type="Pfam" id="PF07693"/>
    </source>
</evidence>
<dbReference type="RefSeq" id="WP_184653720.1">
    <property type="nucleotide sequence ID" value="NZ_JACHBU010000001.1"/>
</dbReference>
<feature type="domain" description="KAP NTPase" evidence="1">
    <location>
        <begin position="39"/>
        <end position="350"/>
    </location>
</feature>
<dbReference type="Pfam" id="PF07693">
    <property type="entry name" value="KAP_NTPase"/>
    <property type="match status" value="1"/>
</dbReference>
<evidence type="ECO:0000313" key="2">
    <source>
        <dbReference type="EMBL" id="MBB6507248.1"/>
    </source>
</evidence>
<dbReference type="InterPro" id="IPR027417">
    <property type="entry name" value="P-loop_NTPase"/>
</dbReference>
<sequence length="487" mass="54409">MASDYWRDKNDLLGRQVEADHVIKFVNQRVADRIRRGLPGSFVLNIDAKWGEGKTFFVNGVRSELEANGHPAILIDAWRDDFSGDPLTAVVAEFDRFLDQYKSKDRSVRVRVAAAGKNVRRNAGKLSLLMGKGVAKRVSHYVVGEVSEEIAGLISNVVPADVNTKTTIDDASSAVLEMSNTAIDKYAANKLKQFSEAKVSLANFRQSLEQAVKALAAGGLKPPFFILIDELDRCRPTYAIEMLERIKHLFDAKNVVFILSTDTAQLSNAIRAVYGNDFDSRHYLTRFFDRSYMLASPDRRQMIKWLVANSDMDPQKIRTDTDLSVVQIVDSVSDHYKLDLRQMDKAVDLLATIATVWDSNAQVEIALIYPMIAAFLSGNPLSNPQQIWNAFHYESSPKNFAPLHISKVNIGAVFEKVFSWRTVSLGQIVNEISSDYNAVHNGPQPTRIAYKIIQSEIDAVRVGDAMPAISSYADRVRMAGRFRSAVV</sequence>
<proteinExistence type="predicted"/>
<dbReference type="Proteomes" id="UP000585437">
    <property type="component" value="Unassembled WGS sequence"/>
</dbReference>
<gene>
    <name evidence="2" type="ORF">F4695_000567</name>
</gene>
<comment type="caution">
    <text evidence="2">The sequence shown here is derived from an EMBL/GenBank/DDBJ whole genome shotgun (WGS) entry which is preliminary data.</text>
</comment>
<dbReference type="EMBL" id="JACHBU010000001">
    <property type="protein sequence ID" value="MBB6507248.1"/>
    <property type="molecule type" value="Genomic_DNA"/>
</dbReference>
<evidence type="ECO:0000313" key="3">
    <source>
        <dbReference type="Proteomes" id="UP000585437"/>
    </source>
</evidence>
<reference evidence="2 3" key="1">
    <citation type="submission" date="2020-08" db="EMBL/GenBank/DDBJ databases">
        <title>The Agave Microbiome: Exploring the role of microbial communities in plant adaptations to desert environments.</title>
        <authorList>
            <person name="Partida-Martinez L.P."/>
        </authorList>
    </citation>
    <scope>NUCLEOTIDE SEQUENCE [LARGE SCALE GENOMIC DNA]</scope>
    <source>
        <strain evidence="2 3">AS3.12</strain>
    </source>
</reference>
<dbReference type="SUPFAM" id="SSF52540">
    <property type="entry name" value="P-loop containing nucleoside triphosphate hydrolases"/>
    <property type="match status" value="1"/>
</dbReference>
<accession>A0A7X0JGP1</accession>
<keyword evidence="3" id="KW-1185">Reference proteome</keyword>
<name>A0A7X0JGP1_9HYPH</name>
<protein>
    <recommendedName>
        <fullName evidence="1">KAP NTPase domain-containing protein</fullName>
    </recommendedName>
</protein>